<evidence type="ECO:0000256" key="2">
    <source>
        <dbReference type="ARBA" id="ARBA00022448"/>
    </source>
</evidence>
<evidence type="ECO:0000256" key="4">
    <source>
        <dbReference type="ARBA" id="ARBA00022989"/>
    </source>
</evidence>
<evidence type="ECO:0000256" key="1">
    <source>
        <dbReference type="ARBA" id="ARBA00004651"/>
    </source>
</evidence>
<evidence type="ECO:0000256" key="5">
    <source>
        <dbReference type="ARBA" id="ARBA00023136"/>
    </source>
</evidence>
<keyword evidence="4 6" id="KW-1133">Transmembrane helix</keyword>
<accession>A0ABY4MY52</accession>
<dbReference type="PANTHER" id="PTHR23519">
    <property type="entry name" value="AUTOPHAGY-RELATED PROTEIN 22"/>
    <property type="match status" value="1"/>
</dbReference>
<keyword evidence="3 6" id="KW-0812">Transmembrane</keyword>
<feature type="transmembrane region" description="Helical" evidence="6">
    <location>
        <begin position="38"/>
        <end position="60"/>
    </location>
</feature>
<reference evidence="8" key="1">
    <citation type="submission" date="2022-05" db="EMBL/GenBank/DDBJ databases">
        <title>Complete genome sequence of toluene-degrading Gulosibacter sediminis strain ACHW.36C.</title>
        <authorList>
            <person name="Wai A.C."/>
            <person name="Lai G.K."/>
            <person name="Griffin S.D."/>
            <person name="Leung F.C."/>
        </authorList>
    </citation>
    <scope>NUCLEOTIDE SEQUENCE [LARGE SCALE GENOMIC DNA]</scope>
    <source>
        <strain evidence="8">ACHW.36C</strain>
    </source>
</reference>
<proteinExistence type="predicted"/>
<dbReference type="PANTHER" id="PTHR23519:SF1">
    <property type="entry name" value="AUTOPHAGY-RELATED PROTEIN 22"/>
    <property type="match status" value="1"/>
</dbReference>
<feature type="transmembrane region" description="Helical" evidence="6">
    <location>
        <begin position="191"/>
        <end position="211"/>
    </location>
</feature>
<dbReference type="PROSITE" id="PS50850">
    <property type="entry name" value="MFS"/>
    <property type="match status" value="1"/>
</dbReference>
<dbReference type="EMBL" id="CP097160">
    <property type="protein sequence ID" value="UQN14699.1"/>
    <property type="molecule type" value="Genomic_DNA"/>
</dbReference>
<keyword evidence="2" id="KW-0813">Transport</keyword>
<feature type="transmembrane region" description="Helical" evidence="6">
    <location>
        <begin position="92"/>
        <end position="111"/>
    </location>
</feature>
<dbReference type="Gene3D" id="1.20.1250.20">
    <property type="entry name" value="MFS general substrate transporter like domains"/>
    <property type="match status" value="1"/>
</dbReference>
<feature type="transmembrane region" description="Helical" evidence="6">
    <location>
        <begin position="329"/>
        <end position="347"/>
    </location>
</feature>
<evidence type="ECO:0000313" key="8">
    <source>
        <dbReference type="EMBL" id="UQN14699.1"/>
    </source>
</evidence>
<comment type="subcellular location">
    <subcellularLocation>
        <location evidence="1">Cell membrane</location>
        <topology evidence="1">Multi-pass membrane protein</topology>
    </subcellularLocation>
</comment>
<dbReference type="InterPro" id="IPR036259">
    <property type="entry name" value="MFS_trans_sf"/>
</dbReference>
<organism evidence="8">
    <name type="scientific">Gulosibacter sediminis</name>
    <dbReference type="NCBI Taxonomy" id="1729695"/>
    <lineage>
        <taxon>Bacteria</taxon>
        <taxon>Bacillati</taxon>
        <taxon>Actinomycetota</taxon>
        <taxon>Actinomycetes</taxon>
        <taxon>Micrococcales</taxon>
        <taxon>Microbacteriaceae</taxon>
        <taxon>Gulosibacter</taxon>
    </lineage>
</organism>
<keyword evidence="5 6" id="KW-0472">Membrane</keyword>
<dbReference type="InterPro" id="IPR024671">
    <property type="entry name" value="Atg22-like"/>
</dbReference>
<dbReference type="InterPro" id="IPR020846">
    <property type="entry name" value="MFS_dom"/>
</dbReference>
<evidence type="ECO:0000256" key="6">
    <source>
        <dbReference type="SAM" id="Phobius"/>
    </source>
</evidence>
<protein>
    <submittedName>
        <fullName evidence="8">MFS transporter</fullName>
    </submittedName>
</protein>
<name>A0ABY4MY52_9MICO</name>
<feature type="transmembrane region" description="Helical" evidence="6">
    <location>
        <begin position="123"/>
        <end position="143"/>
    </location>
</feature>
<feature type="transmembrane region" description="Helical" evidence="6">
    <location>
        <begin position="382"/>
        <end position="406"/>
    </location>
</feature>
<feature type="transmembrane region" description="Helical" evidence="6">
    <location>
        <begin position="418"/>
        <end position="443"/>
    </location>
</feature>
<gene>
    <name evidence="8" type="ORF">M3M28_11750</name>
</gene>
<feature type="transmembrane region" description="Helical" evidence="6">
    <location>
        <begin position="301"/>
        <end position="323"/>
    </location>
</feature>
<dbReference type="InterPro" id="IPR050495">
    <property type="entry name" value="ATG22/LtaA_families"/>
</dbReference>
<feature type="transmembrane region" description="Helical" evidence="6">
    <location>
        <begin position="449"/>
        <end position="468"/>
    </location>
</feature>
<feature type="transmembrane region" description="Helical" evidence="6">
    <location>
        <begin position="231"/>
        <end position="256"/>
    </location>
</feature>
<feature type="transmembrane region" description="Helical" evidence="6">
    <location>
        <begin position="359"/>
        <end position="376"/>
    </location>
</feature>
<dbReference type="SUPFAM" id="SSF103473">
    <property type="entry name" value="MFS general substrate transporter"/>
    <property type="match status" value="1"/>
</dbReference>
<evidence type="ECO:0000259" key="7">
    <source>
        <dbReference type="PROSITE" id="PS50850"/>
    </source>
</evidence>
<sequence>MSRHDSPTNAAQSGDLVTLDGTRLTVKEQRRQSFAWQLYDVGNSAFQAVIVTFVFATYLASDLFLDPAAVAAGQADPNDPIYLAAQAGSQQVISGLSLAAAIIVAVLAPALGRSTDGSGRRKFYLVIFSGVTIAAMLVMFFVYPEAKLLAFGALLLAIGTVFSELAMVSYNAMLSQVATKENVGRVSGTGWGLGYIASIVLLLVVLVLFIQDFNGDAPGSGLFATPSGADGAALNIRLTVVVSAIWFAGFLLPVIFRVPEAPRHPDVPKVTLAQAYVSLWRTIVRLWRTDRKLLQFFVSSAIFRDGLGAIFAWGAVLAAQVYGFSSSEVIYFAVVANLVAGLGTLFAGRLDDRIGPKPVIIAALVSMLIAGTVLMFTSNDKIVFWVIASILCLFVGPVQTASRTYLSRATPAGHEGELFGLYATTGRAAGWISNLLYFTFISWLMVPKAGVWGILLTLAIGLVVMLTVPAKPKVTDLQAT</sequence>
<evidence type="ECO:0000256" key="3">
    <source>
        <dbReference type="ARBA" id="ARBA00022692"/>
    </source>
</evidence>
<feature type="domain" description="Major facilitator superfamily (MFS) profile" evidence="7">
    <location>
        <begin position="292"/>
        <end position="480"/>
    </location>
</feature>
<dbReference type="Pfam" id="PF11700">
    <property type="entry name" value="ATG22"/>
    <property type="match status" value="1"/>
</dbReference>
<feature type="transmembrane region" description="Helical" evidence="6">
    <location>
        <begin position="149"/>
        <end position="170"/>
    </location>
</feature>